<dbReference type="Proteomes" id="UP001236569">
    <property type="component" value="Unassembled WGS sequence"/>
</dbReference>
<evidence type="ECO:0000313" key="2">
    <source>
        <dbReference type="Proteomes" id="UP001236569"/>
    </source>
</evidence>
<keyword evidence="2" id="KW-1185">Reference proteome</keyword>
<dbReference type="EMBL" id="JASHID010000015">
    <property type="protein sequence ID" value="MDI9866281.1"/>
    <property type="molecule type" value="Genomic_DNA"/>
</dbReference>
<comment type="caution">
    <text evidence="1">The sequence shown here is derived from an EMBL/GenBank/DDBJ whole genome shotgun (WGS) entry which is preliminary data.</text>
</comment>
<protein>
    <submittedName>
        <fullName evidence="1">Uncharacterized protein</fullName>
    </submittedName>
</protein>
<evidence type="ECO:0000313" key="1">
    <source>
        <dbReference type="EMBL" id="MDI9866281.1"/>
    </source>
</evidence>
<dbReference type="RefSeq" id="WP_283326364.1">
    <property type="nucleotide sequence ID" value="NZ_JASHIC010000006.1"/>
</dbReference>
<gene>
    <name evidence="1" type="ORF">QM480_18205</name>
</gene>
<name>A0ABT6YRS5_9BACT</name>
<sequence length="135" mass="15567">MKKDIIHPTVDGVKVAVARRQDELGNVLWDVYLINRLKNPIDTVFVTSSGYGIDLEGNKIKTASLRHFFKEIPAEEIVKIEPISPDVFHINNEYWVSYYIGNQIFDKKFIFVPDSIREENLIPIAQLELEGVLHE</sequence>
<accession>A0ABT6YRS5</accession>
<reference evidence="1 2" key="1">
    <citation type="submission" date="2023-05" db="EMBL/GenBank/DDBJ databases">
        <title>Novel species of genus Flectobacillus isolated from stream in China.</title>
        <authorList>
            <person name="Lu H."/>
        </authorList>
    </citation>
    <scope>NUCLEOTIDE SEQUENCE [LARGE SCALE GENOMIC DNA]</scope>
    <source>
        <strain evidence="1 2">DC10W</strain>
    </source>
</reference>
<proteinExistence type="predicted"/>
<organism evidence="1 2">
    <name type="scientific">Flectobacillus longus</name>
    <dbReference type="NCBI Taxonomy" id="2984207"/>
    <lineage>
        <taxon>Bacteria</taxon>
        <taxon>Pseudomonadati</taxon>
        <taxon>Bacteroidota</taxon>
        <taxon>Cytophagia</taxon>
        <taxon>Cytophagales</taxon>
        <taxon>Flectobacillaceae</taxon>
        <taxon>Flectobacillus</taxon>
    </lineage>
</organism>